<feature type="binding site" evidence="14">
    <location>
        <position position="237"/>
    </location>
    <ligand>
        <name>a divalent metal cation</name>
        <dbReference type="ChEBI" id="CHEBI:60240"/>
    </ligand>
</feature>
<comment type="similarity">
    <text evidence="7">Belongs to the IspD/TarI cytidylyltransferase family. IspD subfamily.</text>
</comment>
<feature type="binding site" evidence="14">
    <location>
        <position position="369"/>
    </location>
    <ligand>
        <name>4-CDP-2-C-methyl-D-erythritol 2-phosphate</name>
        <dbReference type="ChEBI" id="CHEBI:57919"/>
    </ligand>
</feature>
<evidence type="ECO:0000256" key="13">
    <source>
        <dbReference type="ARBA" id="ARBA00023268"/>
    </source>
</evidence>
<dbReference type="NCBIfam" id="NF006899">
    <property type="entry name" value="PRK09382.1"/>
    <property type="match status" value="1"/>
</dbReference>
<gene>
    <name evidence="14" type="primary">ispDF</name>
    <name evidence="16" type="ORF">M2A_0985</name>
</gene>
<evidence type="ECO:0000256" key="11">
    <source>
        <dbReference type="ARBA" id="ARBA00023229"/>
    </source>
</evidence>
<feature type="site" description="Positions MEP for the nucleophilic attack" evidence="14">
    <location>
        <position position="208"/>
    </location>
</feature>
<proteinExistence type="inferred from homology"/>
<dbReference type="InterPro" id="IPR026596">
    <property type="entry name" value="IspD/F"/>
</dbReference>
<feature type="binding site" evidence="14">
    <location>
        <position position="366"/>
    </location>
    <ligand>
        <name>4-CDP-2-C-methyl-D-erythritol 2-phosphate</name>
        <dbReference type="ChEBI" id="CHEBI:57919"/>
    </ligand>
</feature>
<dbReference type="FunFam" id="3.90.550.10:FF:000003">
    <property type="entry name" value="2-C-methyl-D-erythritol 4-phosphate cytidylyltransferase"/>
    <property type="match status" value="1"/>
</dbReference>
<evidence type="ECO:0000256" key="4">
    <source>
        <dbReference type="ARBA" id="ARBA00004709"/>
    </source>
</evidence>
<sequence>MTAAALIVAAGRGTRAGGPLPKQYCPIGGRPLLYHTLARFAAHPAISHIQVVIHGDDRALYEEAASGLPRLLPPVPGGATRQASVLAGLEALAAQSPAPRQVLIHDGARPFISAGLISRVLDALEEAPGALPALAVTDTLRRGENGFCGETVPREGLWRAQTPQGFRFPDILAAHRAAAVNDMSDDVALASAAGLKVRLVEGSETNFKVTQAEDFARAETYLAAHMETRTGSGYDVHRSSEGSEVMLCGIAVPHSQSLAGHSDADVGLHAATDALLGALSDGDIGSHFPPSDPQWKGAASHLFLTHAAERMRARGGALLHLDVTLICERPKIGPHREAMRARLAEILDVPLHRISVKATTTEGLGFTGRQEGIAAQATATIRLPADEFS</sequence>
<evidence type="ECO:0000256" key="9">
    <source>
        <dbReference type="ARBA" id="ARBA00022695"/>
    </source>
</evidence>
<dbReference type="InterPro" id="IPR020555">
    <property type="entry name" value="MECDP_synthase_CS"/>
</dbReference>
<dbReference type="HAMAP" id="MF_00108">
    <property type="entry name" value="IspD"/>
    <property type="match status" value="1"/>
</dbReference>
<evidence type="ECO:0000256" key="10">
    <source>
        <dbReference type="ARBA" id="ARBA00022723"/>
    </source>
</evidence>
<evidence type="ECO:0000259" key="15">
    <source>
        <dbReference type="Pfam" id="PF02542"/>
    </source>
</evidence>
<name>A0A081B8W8_9HYPH</name>
<accession>A0A081B8W8</accession>
<keyword evidence="9 14" id="KW-0548">Nucleotidyltransferase</keyword>
<dbReference type="GO" id="GO:0019288">
    <property type="term" value="P:isopentenyl diphosphate biosynthetic process, methylerythritol 4-phosphate pathway"/>
    <property type="evidence" value="ECO:0007669"/>
    <property type="project" value="UniProtKB-UniRule"/>
</dbReference>
<evidence type="ECO:0000313" key="17">
    <source>
        <dbReference type="Proteomes" id="UP000028702"/>
    </source>
</evidence>
<dbReference type="Gene3D" id="3.30.1330.50">
    <property type="entry name" value="2-C-methyl-D-erythritol 2,4-cyclodiphosphate synthase"/>
    <property type="match status" value="1"/>
</dbReference>
<dbReference type="CDD" id="cd02516">
    <property type="entry name" value="CDP-ME_synthetase"/>
    <property type="match status" value="1"/>
</dbReference>
<keyword evidence="13 14" id="KW-0511">Multifunctional enzyme</keyword>
<keyword evidence="17" id="KW-1185">Reference proteome</keyword>
<dbReference type="eggNOG" id="COG1211">
    <property type="taxonomic scope" value="Bacteria"/>
</dbReference>
<feature type="binding site" evidence="14">
    <location>
        <position position="269"/>
    </location>
    <ligand>
        <name>a divalent metal cation</name>
        <dbReference type="ChEBI" id="CHEBI:60240"/>
    </ligand>
</feature>
<comment type="pathway">
    <text evidence="4 14">Isoprenoid biosynthesis; isopentenyl diphosphate biosynthesis via DXP pathway; isopentenyl diphosphate from 1-deoxy-D-xylulose 5-phosphate: step 4/6.</text>
</comment>
<evidence type="ECO:0000256" key="6">
    <source>
        <dbReference type="ARBA" id="ARBA00008480"/>
    </source>
</evidence>
<feature type="site" description="Transition state stabilizer" evidence="14">
    <location>
        <position position="15"/>
    </location>
</feature>
<comment type="similarity">
    <text evidence="14">In the C-terminal section; belongs to the IspF family.</text>
</comment>
<dbReference type="PROSITE" id="PS01295">
    <property type="entry name" value="ISPD"/>
    <property type="match status" value="1"/>
</dbReference>
<organism evidence="16 17">
    <name type="scientific">Tepidicaulis marinus</name>
    <dbReference type="NCBI Taxonomy" id="1333998"/>
    <lineage>
        <taxon>Bacteria</taxon>
        <taxon>Pseudomonadati</taxon>
        <taxon>Pseudomonadota</taxon>
        <taxon>Alphaproteobacteria</taxon>
        <taxon>Hyphomicrobiales</taxon>
        <taxon>Parvibaculaceae</taxon>
        <taxon>Tepidicaulis</taxon>
    </lineage>
</organism>
<feature type="region of interest" description="2-C-methyl-D-erythritol 2,4-cyclodiphosphate synthase" evidence="14">
    <location>
        <begin position="229"/>
        <end position="389"/>
    </location>
</feature>
<evidence type="ECO:0000256" key="8">
    <source>
        <dbReference type="ARBA" id="ARBA00022679"/>
    </source>
</evidence>
<dbReference type="GO" id="GO:0050518">
    <property type="term" value="F:2-C-methyl-D-erythritol 4-phosphate cytidylyltransferase activity"/>
    <property type="evidence" value="ECO:0007669"/>
    <property type="project" value="UniProtKB-UniRule"/>
</dbReference>
<dbReference type="Gene3D" id="3.90.550.10">
    <property type="entry name" value="Spore Coat Polysaccharide Biosynthesis Protein SpsA, Chain A"/>
    <property type="match status" value="1"/>
</dbReference>
<comment type="function">
    <text evidence="14">Bifunctional enzyme that catalyzes the formation of 4-diphosphocytidyl-2-C-methyl-D-erythritol from CTP and 2-C-methyl-D-erythritol 4-phosphate (MEP) (IspD), and catalyzes the conversion of 4-diphosphocytidyl-2-C-methyl-D-erythritol 2-phosphate (CDP-ME2P) to 2-C-methyl-D-erythritol 2,4-cyclodiphosphate (ME-CPP) with a corresponding release of cytidine 5-monophosphate (CMP) (IspF).</text>
</comment>
<dbReference type="Pfam" id="PF02542">
    <property type="entry name" value="YgbB"/>
    <property type="match status" value="1"/>
</dbReference>
<feature type="region of interest" description="2-C-methyl-D-erythritol 4-phosphate cytidylyltransferase" evidence="14">
    <location>
        <begin position="1"/>
        <end position="228"/>
    </location>
</feature>
<feature type="binding site" evidence="14">
    <location>
        <begin position="359"/>
        <end position="362"/>
    </location>
    <ligand>
        <name>4-CDP-2-C-methyl-D-erythritol 2-phosphate</name>
        <dbReference type="ChEBI" id="CHEBI:57919"/>
    </ligand>
</feature>
<keyword evidence="12 14" id="KW-0456">Lyase</keyword>
<feature type="site" description="Positions MEP for the nucleophilic attack" evidence="14">
    <location>
        <position position="154"/>
    </location>
</feature>
<dbReference type="PANTHER" id="PTHR43181">
    <property type="entry name" value="2-C-METHYL-D-ERYTHRITOL 2,4-CYCLODIPHOSPHATE SYNTHASE, CHLOROPLASTIC"/>
    <property type="match status" value="1"/>
</dbReference>
<feature type="binding site" evidence="14">
    <location>
        <position position="235"/>
    </location>
    <ligand>
        <name>a divalent metal cation</name>
        <dbReference type="ChEBI" id="CHEBI:60240"/>
    </ligand>
</feature>
<dbReference type="Pfam" id="PF01128">
    <property type="entry name" value="IspD"/>
    <property type="match status" value="1"/>
</dbReference>
<dbReference type="HAMAP" id="MF_00107">
    <property type="entry name" value="IspF"/>
    <property type="match status" value="1"/>
</dbReference>
<dbReference type="RefSeq" id="WP_045443876.1">
    <property type="nucleotide sequence ID" value="NZ_BBIO01000004.1"/>
</dbReference>
<feature type="binding site" evidence="14">
    <location>
        <begin position="261"/>
        <end position="262"/>
    </location>
    <ligand>
        <name>4-CDP-2-C-methyl-D-erythritol 2-phosphate</name>
        <dbReference type="ChEBI" id="CHEBI:57919"/>
    </ligand>
</feature>
<comment type="caution">
    <text evidence="14">Lacks conserved residue(s) required for the propagation of feature annotation.</text>
</comment>
<evidence type="ECO:0000256" key="3">
    <source>
        <dbReference type="ARBA" id="ARBA00001968"/>
    </source>
</evidence>
<feature type="binding site" evidence="14">
    <location>
        <begin position="283"/>
        <end position="285"/>
    </location>
    <ligand>
        <name>4-CDP-2-C-methyl-D-erythritol 2-phosphate</name>
        <dbReference type="ChEBI" id="CHEBI:57919"/>
    </ligand>
</feature>
<dbReference type="GO" id="GO:0008685">
    <property type="term" value="F:2-C-methyl-D-erythritol 2,4-cyclodiphosphate synthase activity"/>
    <property type="evidence" value="ECO:0007669"/>
    <property type="project" value="UniProtKB-UniRule"/>
</dbReference>
<dbReference type="EC" id="4.6.1.12" evidence="14"/>
<comment type="catalytic activity">
    <reaction evidence="1 14">
        <text>4-CDP-2-C-methyl-D-erythritol 2-phosphate = 2-C-methyl-D-erythritol 2,4-cyclic diphosphate + CMP</text>
        <dbReference type="Rhea" id="RHEA:23864"/>
        <dbReference type="ChEBI" id="CHEBI:57919"/>
        <dbReference type="ChEBI" id="CHEBI:58483"/>
        <dbReference type="ChEBI" id="CHEBI:60377"/>
        <dbReference type="EC" id="4.6.1.12"/>
    </reaction>
</comment>
<evidence type="ECO:0000256" key="14">
    <source>
        <dbReference type="HAMAP-Rule" id="MF_01520"/>
    </source>
</evidence>
<evidence type="ECO:0000256" key="2">
    <source>
        <dbReference type="ARBA" id="ARBA00001282"/>
    </source>
</evidence>
<dbReference type="EC" id="2.7.7.60" evidence="14"/>
<dbReference type="InterPro" id="IPR034683">
    <property type="entry name" value="IspD/TarI"/>
</dbReference>
<protein>
    <recommendedName>
        <fullName evidence="14">Bifunctional enzyme IspD/IspF</fullName>
    </recommendedName>
    <domain>
        <recommendedName>
            <fullName evidence="14">2-C-methyl-D-erythritol 4-phosphate cytidylyltransferase</fullName>
            <ecNumber evidence="14">2.7.7.60</ecNumber>
        </recommendedName>
        <alternativeName>
            <fullName evidence="14">4-diphosphocytidyl-2C-methyl-D-erythritol synthase</fullName>
        </alternativeName>
        <alternativeName>
            <fullName evidence="14">MEP cytidylyltransferase</fullName>
            <shortName evidence="14">MCT</shortName>
        </alternativeName>
    </domain>
    <domain>
        <recommendedName>
            <fullName evidence="14">2-C-methyl-D-erythritol 2,4-cyclodiphosphate synthase</fullName>
            <shortName evidence="14">MECDP-synthase</shortName>
            <shortName evidence="14">MECPP-synthase</shortName>
            <shortName evidence="14">MECPS</shortName>
            <ecNumber evidence="14">4.6.1.12</ecNumber>
        </recommendedName>
    </domain>
</protein>
<feature type="site" description="Transition state stabilizer" evidence="14">
    <location>
        <position position="360"/>
    </location>
</feature>
<dbReference type="NCBIfam" id="TIGR00151">
    <property type="entry name" value="ispF"/>
    <property type="match status" value="1"/>
</dbReference>
<dbReference type="SUPFAM" id="SSF69765">
    <property type="entry name" value="IpsF-like"/>
    <property type="match status" value="1"/>
</dbReference>
<evidence type="ECO:0000256" key="7">
    <source>
        <dbReference type="ARBA" id="ARBA00009789"/>
    </source>
</evidence>
<dbReference type="InterPro" id="IPR029044">
    <property type="entry name" value="Nucleotide-diphossugar_trans"/>
</dbReference>
<keyword evidence="11 14" id="KW-0414">Isoprene biosynthesis</keyword>
<dbReference type="InterPro" id="IPR018294">
    <property type="entry name" value="ISPD_synthase_CS"/>
</dbReference>
<feature type="domain" description="2-C-methyl-D-erythritol 2,4-cyclodiphosphate synthase" evidence="15">
    <location>
        <begin position="229"/>
        <end position="381"/>
    </location>
</feature>
<reference evidence="16 17" key="1">
    <citation type="submission" date="2014-07" db="EMBL/GenBank/DDBJ databases">
        <title>Tepidicaulis marinum gen. nov., sp. nov., a novel marine bacterium denitrifying nitrate to nitrous oxide strictly under microaerobic conditions.</title>
        <authorList>
            <person name="Takeuchi M."/>
            <person name="Yamagishi T."/>
            <person name="Kamagata Y."/>
            <person name="Oshima K."/>
            <person name="Hattori M."/>
            <person name="Katayama T."/>
            <person name="Hanada S."/>
            <person name="Tamaki H."/>
            <person name="Marumo K."/>
            <person name="Maeda H."/>
            <person name="Nedachi M."/>
            <person name="Iwasaki W."/>
            <person name="Suwa Y."/>
            <person name="Sakata S."/>
        </authorList>
    </citation>
    <scope>NUCLEOTIDE SEQUENCE [LARGE SCALE GENOMIC DNA]</scope>
    <source>
        <strain evidence="16 17">MA2</strain>
    </source>
</reference>
<keyword evidence="10 14" id="KW-0479">Metal-binding</keyword>
<dbReference type="GO" id="GO:0046872">
    <property type="term" value="F:metal ion binding"/>
    <property type="evidence" value="ECO:0007669"/>
    <property type="project" value="UniProtKB-KW"/>
</dbReference>
<dbReference type="AlphaFoldDB" id="A0A081B8W8"/>
<feature type="binding site" evidence="14">
    <location>
        <begin position="235"/>
        <end position="237"/>
    </location>
    <ligand>
        <name>4-CDP-2-C-methyl-D-erythritol 2-phosphate</name>
        <dbReference type="ChEBI" id="CHEBI:57919"/>
    </ligand>
</feature>
<dbReference type="InterPro" id="IPR001228">
    <property type="entry name" value="IspD"/>
</dbReference>
<keyword evidence="8 14" id="KW-0808">Transferase</keyword>
<dbReference type="SUPFAM" id="SSF53448">
    <property type="entry name" value="Nucleotide-diphospho-sugar transferases"/>
    <property type="match status" value="1"/>
</dbReference>
<dbReference type="HAMAP" id="MF_01520">
    <property type="entry name" value="IspDF"/>
    <property type="match status" value="1"/>
</dbReference>
<feature type="site" description="Transition state stabilizer" evidence="14">
    <location>
        <position position="261"/>
    </location>
</feature>
<comment type="caution">
    <text evidence="16">The sequence shown here is derived from an EMBL/GenBank/DDBJ whole genome shotgun (WGS) entry which is preliminary data.</text>
</comment>
<dbReference type="eggNOG" id="COG0245">
    <property type="taxonomic scope" value="Bacteria"/>
</dbReference>
<evidence type="ECO:0000256" key="5">
    <source>
        <dbReference type="ARBA" id="ARBA00004787"/>
    </source>
</evidence>
<dbReference type="GO" id="GO:0016114">
    <property type="term" value="P:terpenoid biosynthetic process"/>
    <property type="evidence" value="ECO:0007669"/>
    <property type="project" value="InterPro"/>
</dbReference>
<dbReference type="UniPathway" id="UPA00056">
    <property type="reaction ID" value="UER00093"/>
</dbReference>
<dbReference type="NCBIfam" id="TIGR00453">
    <property type="entry name" value="ispD"/>
    <property type="match status" value="1"/>
</dbReference>
<dbReference type="CDD" id="cd00554">
    <property type="entry name" value="MECDP_synthase"/>
    <property type="match status" value="1"/>
</dbReference>
<feature type="site" description="Transition state stabilizer" evidence="14">
    <location>
        <position position="22"/>
    </location>
</feature>
<comment type="similarity">
    <text evidence="6">Belongs to the IspF family.</text>
</comment>
<dbReference type="PROSITE" id="PS01350">
    <property type="entry name" value="ISPF"/>
    <property type="match status" value="1"/>
</dbReference>
<comment type="pathway">
    <text evidence="5 14">Isoprenoid biosynthesis; isopentenyl diphosphate biosynthesis via DXP pathway; isopentenyl diphosphate from 1-deoxy-D-xylulose 5-phosphate: step 2/6.</text>
</comment>
<dbReference type="STRING" id="1333998.M2A_0985"/>
<evidence type="ECO:0000256" key="1">
    <source>
        <dbReference type="ARBA" id="ARBA00000200"/>
    </source>
</evidence>
<comment type="cofactor">
    <cofactor evidence="3 14">
        <name>a divalent metal cation</name>
        <dbReference type="ChEBI" id="CHEBI:60240"/>
    </cofactor>
</comment>
<evidence type="ECO:0000313" key="16">
    <source>
        <dbReference type="EMBL" id="GAK44486.1"/>
    </source>
</evidence>
<comment type="similarity">
    <text evidence="14">In the N-terminal section; belongs to the IspD/TarI cytidylyltransferase family. IspD subfamily.</text>
</comment>
<dbReference type="InterPro" id="IPR003526">
    <property type="entry name" value="MECDP_synthase"/>
</dbReference>
<comment type="catalytic activity">
    <reaction evidence="2 14">
        <text>2-C-methyl-D-erythritol 4-phosphate + CTP + H(+) = 4-CDP-2-C-methyl-D-erythritol + diphosphate</text>
        <dbReference type="Rhea" id="RHEA:13429"/>
        <dbReference type="ChEBI" id="CHEBI:15378"/>
        <dbReference type="ChEBI" id="CHEBI:33019"/>
        <dbReference type="ChEBI" id="CHEBI:37563"/>
        <dbReference type="ChEBI" id="CHEBI:57823"/>
        <dbReference type="ChEBI" id="CHEBI:58262"/>
        <dbReference type="EC" id="2.7.7.60"/>
    </reaction>
</comment>
<dbReference type="Proteomes" id="UP000028702">
    <property type="component" value="Unassembled WGS sequence"/>
</dbReference>
<evidence type="ECO:0000256" key="12">
    <source>
        <dbReference type="ARBA" id="ARBA00023239"/>
    </source>
</evidence>
<dbReference type="PANTHER" id="PTHR43181:SF1">
    <property type="entry name" value="2-C-METHYL-D-ERYTHRITOL 2,4-CYCLODIPHOSPHATE SYNTHASE, CHLOROPLASTIC"/>
    <property type="match status" value="1"/>
</dbReference>
<dbReference type="InterPro" id="IPR036571">
    <property type="entry name" value="MECDP_synthase_sf"/>
</dbReference>
<dbReference type="EMBL" id="BBIO01000004">
    <property type="protein sequence ID" value="GAK44486.1"/>
    <property type="molecule type" value="Genomic_DNA"/>
</dbReference>